<dbReference type="GO" id="GO:0005524">
    <property type="term" value="F:ATP binding"/>
    <property type="evidence" value="ECO:0007669"/>
    <property type="project" value="UniProtKB-UniRule"/>
</dbReference>
<name>A0A7C2N695_ARCFL</name>
<dbReference type="AlphaFoldDB" id="A0A7C2N695"/>
<dbReference type="GO" id="GO:0043138">
    <property type="term" value="F:3'-5' DNA helicase activity"/>
    <property type="evidence" value="ECO:0007669"/>
    <property type="project" value="TreeGrafter"/>
</dbReference>
<dbReference type="GO" id="GO:0000725">
    <property type="term" value="P:recombinational repair"/>
    <property type="evidence" value="ECO:0007669"/>
    <property type="project" value="TreeGrafter"/>
</dbReference>
<keyword evidence="3 5" id="KW-0347">Helicase</keyword>
<dbReference type="GO" id="GO:0016787">
    <property type="term" value="F:hydrolase activity"/>
    <property type="evidence" value="ECO:0007669"/>
    <property type="project" value="UniProtKB-UniRule"/>
</dbReference>
<protein>
    <recommendedName>
        <fullName evidence="6">UvrD-like helicase ATP-binding domain-containing protein</fullName>
    </recommendedName>
</protein>
<feature type="binding site" evidence="5">
    <location>
        <begin position="9"/>
        <end position="16"/>
    </location>
    <ligand>
        <name>ATP</name>
        <dbReference type="ChEBI" id="CHEBI:30616"/>
    </ligand>
</feature>
<gene>
    <name evidence="7" type="ORF">ENN70_01900</name>
</gene>
<dbReference type="EMBL" id="DSCQ01000025">
    <property type="protein sequence ID" value="HET20862.1"/>
    <property type="molecule type" value="Genomic_DNA"/>
</dbReference>
<evidence type="ECO:0000256" key="3">
    <source>
        <dbReference type="ARBA" id="ARBA00022806"/>
    </source>
</evidence>
<evidence type="ECO:0000313" key="7">
    <source>
        <dbReference type="EMBL" id="HET20862.1"/>
    </source>
</evidence>
<organism evidence="7">
    <name type="scientific">Archaeoglobus fulgidus</name>
    <dbReference type="NCBI Taxonomy" id="2234"/>
    <lineage>
        <taxon>Archaea</taxon>
        <taxon>Methanobacteriati</taxon>
        <taxon>Methanobacteriota</taxon>
        <taxon>Archaeoglobi</taxon>
        <taxon>Archaeoglobales</taxon>
        <taxon>Archaeoglobaceae</taxon>
        <taxon>Archaeoglobus</taxon>
    </lineage>
</organism>
<keyword evidence="1 5" id="KW-0547">Nucleotide-binding</keyword>
<keyword evidence="4 5" id="KW-0067">ATP-binding</keyword>
<evidence type="ECO:0000256" key="4">
    <source>
        <dbReference type="ARBA" id="ARBA00022840"/>
    </source>
</evidence>
<evidence type="ECO:0000256" key="2">
    <source>
        <dbReference type="ARBA" id="ARBA00022801"/>
    </source>
</evidence>
<comment type="caution">
    <text evidence="7">The sequence shown here is derived from an EMBL/GenBank/DDBJ whole genome shotgun (WGS) entry which is preliminary data.</text>
</comment>
<dbReference type="PANTHER" id="PTHR11070">
    <property type="entry name" value="UVRD / RECB / PCRA DNA HELICASE FAMILY MEMBER"/>
    <property type="match status" value="1"/>
</dbReference>
<evidence type="ECO:0000259" key="6">
    <source>
        <dbReference type="PROSITE" id="PS51198"/>
    </source>
</evidence>
<proteinExistence type="predicted"/>
<dbReference type="PROSITE" id="PS51198">
    <property type="entry name" value="UVRD_HELICASE_ATP_BIND"/>
    <property type="match status" value="1"/>
</dbReference>
<accession>A0A7C2N695</accession>
<sequence>MVVKLILIGDAGTGKTHYLLKKAQNEFDDCTFISHTNSAVNELKKRDRNNKVFARTLHSLCFSLLKNKFKNAAIFSEQAKVEFCKRVNLKYDPNPYVSSPGAQFFSIRSLYINLKRPPVDRFCNVYRIDYDLFTYLLDEYERFKKERNLIDFEDMLEIALNHAQFRSEVVIIDEAQDLSPLQWEVVNSIFDADMIIAAGDELQSIFSFQGATPDRFLSFSNHVKVLRKNYRIPRNLWDFSYWMIRDQLQRPRSEPVDDSKTGTIHVLAPVTFKEAAKYISSYQSGLVAVRHNAYCLTLERLLRKEGIQPRLIKRDGFNMNTICIDTVHTIKGMEHERVFVIDAVKYPSYPAEEDRIWYTALTRAKAEIHVIPIAGEHNWVINKIPEAQIQACTQHQPQTCTQKVRNSLLRKILSLLRRK</sequence>
<evidence type="ECO:0000256" key="1">
    <source>
        <dbReference type="ARBA" id="ARBA00022741"/>
    </source>
</evidence>
<evidence type="ECO:0000256" key="5">
    <source>
        <dbReference type="PROSITE-ProRule" id="PRU00560"/>
    </source>
</evidence>
<dbReference type="SUPFAM" id="SSF52540">
    <property type="entry name" value="P-loop containing nucleoside triphosphate hydrolases"/>
    <property type="match status" value="1"/>
</dbReference>
<reference evidence="7" key="1">
    <citation type="journal article" date="2020" name="mSystems">
        <title>Genome- and Community-Level Interaction Insights into Carbon Utilization and Element Cycling Functions of Hydrothermarchaeota in Hydrothermal Sediment.</title>
        <authorList>
            <person name="Zhou Z."/>
            <person name="Liu Y."/>
            <person name="Xu W."/>
            <person name="Pan J."/>
            <person name="Luo Z.H."/>
            <person name="Li M."/>
        </authorList>
    </citation>
    <scope>NUCLEOTIDE SEQUENCE [LARGE SCALE GENOMIC DNA]</scope>
    <source>
        <strain evidence="7">SpSt-12</strain>
    </source>
</reference>
<keyword evidence="2 5" id="KW-0378">Hydrolase</keyword>
<dbReference type="InterPro" id="IPR000212">
    <property type="entry name" value="DNA_helicase_UvrD/REP"/>
</dbReference>
<dbReference type="GO" id="GO:0003677">
    <property type="term" value="F:DNA binding"/>
    <property type="evidence" value="ECO:0007669"/>
    <property type="project" value="InterPro"/>
</dbReference>
<dbReference type="PANTHER" id="PTHR11070:SF2">
    <property type="entry name" value="ATP-DEPENDENT DNA HELICASE SRS2"/>
    <property type="match status" value="1"/>
</dbReference>
<dbReference type="InterPro" id="IPR014016">
    <property type="entry name" value="UvrD-like_ATP-bd"/>
</dbReference>
<dbReference type="Gene3D" id="3.40.50.300">
    <property type="entry name" value="P-loop containing nucleotide triphosphate hydrolases"/>
    <property type="match status" value="2"/>
</dbReference>
<feature type="domain" description="UvrD-like helicase ATP-binding" evidence="6">
    <location>
        <begin position="1"/>
        <end position="239"/>
    </location>
</feature>
<dbReference type="Pfam" id="PF00580">
    <property type="entry name" value="UvrD-helicase"/>
    <property type="match status" value="1"/>
</dbReference>
<dbReference type="InterPro" id="IPR027785">
    <property type="entry name" value="UvrD-like_helicase_C"/>
</dbReference>
<dbReference type="InterPro" id="IPR027417">
    <property type="entry name" value="P-loop_NTPase"/>
</dbReference>
<dbReference type="Pfam" id="PF13538">
    <property type="entry name" value="UvrD_C_2"/>
    <property type="match status" value="1"/>
</dbReference>